<sequence length="405" mass="48202">MEHYLDELINNSQRILLLQGPIGSFFTDFALWLESEKKTVFKLNFNGGDEYFYPNNKANTFPYYENLDSFEDYLIDFCKKHQIDNILCFGDNRYYHKVAKNVCQKLDIIFWAFEEGYFRPEYITLEKWGVNAFSPLQRNSSFFLPYSTLPKLNEPEKVSKGFKKMASKAIFYYWNAYKKRKIYSKYQHHRFINIGYYVNLWTRSAIKRLRYWVHDSGFAKRVEQGEFGEFFIVPLQVYDDTQVRVHCDQKSVEVFLREVLNSFAKFAPTHLNLIIKHHPMDRGFIDYKIVIYEFLEKYPQLNGRVFYIHDVPLPVFLRHGKGMVTLNSTSGLSALLHNMPVKTLGRANYDFDGLTDQQDLAAFWINPQPPNTEVFKGYRQYHLHKTHINGNFYNKVILRYPYNKS</sequence>
<evidence type="ECO:0000313" key="1">
    <source>
        <dbReference type="EMBL" id="VEI75513.1"/>
    </source>
</evidence>
<reference evidence="1" key="1">
    <citation type="submission" date="2018-12" db="EMBL/GenBank/DDBJ databases">
        <authorList>
            <consortium name="Pathogen Informatics"/>
        </authorList>
    </citation>
    <scope>NUCLEOTIDE SEQUENCE [LARGE SCALE GENOMIC DNA]</scope>
    <source>
        <strain evidence="1">NCTC10643</strain>
    </source>
</reference>
<dbReference type="GO" id="GO:0000271">
    <property type="term" value="P:polysaccharide biosynthetic process"/>
    <property type="evidence" value="ECO:0007669"/>
    <property type="project" value="InterPro"/>
</dbReference>
<dbReference type="InterPro" id="IPR007833">
    <property type="entry name" value="Capsule_polysaccharide_synth"/>
</dbReference>
<organism evidence="1 2">
    <name type="scientific">Mannheimia haemolytica</name>
    <name type="common">Pasteurella haemolytica</name>
    <dbReference type="NCBI Taxonomy" id="75985"/>
    <lineage>
        <taxon>Bacteria</taxon>
        <taxon>Pseudomonadati</taxon>
        <taxon>Pseudomonadota</taxon>
        <taxon>Gammaproteobacteria</taxon>
        <taxon>Pasteurellales</taxon>
        <taxon>Pasteurellaceae</taxon>
        <taxon>Mannheimia</taxon>
    </lineage>
</organism>
<evidence type="ECO:0000313" key="2">
    <source>
        <dbReference type="Proteomes" id="UP000271188"/>
    </source>
</evidence>
<dbReference type="GO" id="GO:0015774">
    <property type="term" value="P:polysaccharide transport"/>
    <property type="evidence" value="ECO:0007669"/>
    <property type="project" value="InterPro"/>
</dbReference>
<dbReference type="Proteomes" id="UP000271188">
    <property type="component" value="Chromosome"/>
</dbReference>
<gene>
    <name evidence="1" type="ORF">NCTC10643_00523</name>
</gene>
<dbReference type="CDD" id="cd16441">
    <property type="entry name" value="beta_Kdo_transferase_KpsS"/>
    <property type="match status" value="1"/>
</dbReference>
<name>A0A448T697_MANHA</name>
<dbReference type="RefSeq" id="WP_126301385.1">
    <property type="nucleotide sequence ID" value="NZ_LR134495.1"/>
</dbReference>
<proteinExistence type="predicted"/>
<dbReference type="AlphaFoldDB" id="A0A448T697"/>
<dbReference type="EMBL" id="LR134495">
    <property type="protein sequence ID" value="VEI75513.1"/>
    <property type="molecule type" value="Genomic_DNA"/>
</dbReference>
<accession>A0A448T697</accession>
<protein>
    <submittedName>
        <fullName evidence="1">Capsule polysaccharide biosynthesis protein</fullName>
    </submittedName>
</protein>
<dbReference type="Pfam" id="PF05159">
    <property type="entry name" value="Capsule_synth"/>
    <property type="match status" value="1"/>
</dbReference>